<dbReference type="InterPro" id="IPR036249">
    <property type="entry name" value="Thioredoxin-like_sf"/>
</dbReference>
<dbReference type="EMBL" id="LPVJ01000072">
    <property type="protein sequence ID" value="KUO94579.1"/>
    <property type="molecule type" value="Genomic_DNA"/>
</dbReference>
<accession>A0A124IVL2</accession>
<organism evidence="1 2">
    <name type="scientific">Ferroacidibacillus organovorans</name>
    <dbReference type="NCBI Taxonomy" id="1765683"/>
    <lineage>
        <taxon>Bacteria</taxon>
        <taxon>Bacillati</taxon>
        <taxon>Bacillota</taxon>
        <taxon>Bacilli</taxon>
        <taxon>Bacillales</taxon>
        <taxon>Alicyclobacillaceae</taxon>
        <taxon>Ferroacidibacillus</taxon>
    </lineage>
</organism>
<gene>
    <name evidence="1" type="ORF">ATW55_04065</name>
</gene>
<dbReference type="OrthoDB" id="2375454at2"/>
<proteinExistence type="predicted"/>
<evidence type="ECO:0008006" key="3">
    <source>
        <dbReference type="Google" id="ProtNLM"/>
    </source>
</evidence>
<evidence type="ECO:0000313" key="2">
    <source>
        <dbReference type="Proteomes" id="UP000053557"/>
    </source>
</evidence>
<reference evidence="1 2" key="1">
    <citation type="submission" date="2015-12" db="EMBL/GenBank/DDBJ databases">
        <title>Draft genome sequence of Acidibacillus ferrooxidans ITV001, isolated from a chalcopyrite acid mine drainage site in Brazil.</title>
        <authorList>
            <person name="Dall'Agnol H."/>
            <person name="Nancucheo I."/>
            <person name="Johnson B."/>
            <person name="Oliveira R."/>
            <person name="Leite L."/>
            <person name="Pylro V."/>
            <person name="Nunes G.L."/>
            <person name="Tzotzos G."/>
            <person name="Fernandes G.R."/>
            <person name="Dutra J."/>
            <person name="Orellana S.C."/>
            <person name="Oliveira G."/>
        </authorList>
    </citation>
    <scope>NUCLEOTIDE SEQUENCE [LARGE SCALE GENOMIC DNA]</scope>
    <source>
        <strain evidence="2">ITV01</strain>
    </source>
</reference>
<comment type="caution">
    <text evidence="1">The sequence shown here is derived from an EMBL/GenBank/DDBJ whole genome shotgun (WGS) entry which is preliminary data.</text>
</comment>
<sequence>MNKWILLLGLFVIVGIGISAVNAIGRQNQVANASAPSTTSLSQATANGNLGFQSLSFHTVSGHVLHVNPNEKTVLHFMTSTCASCVPTEQTLTKFSNMPGVQIISVDINPQNDNLNTIQQFKRASHSNWPYVMETTPYLIDKFHITELDTVVILYHGHVIFNKVLPSYTQLKKVLA</sequence>
<dbReference type="AlphaFoldDB" id="A0A124IVL2"/>
<evidence type="ECO:0000313" key="1">
    <source>
        <dbReference type="EMBL" id="KUO94579.1"/>
    </source>
</evidence>
<protein>
    <recommendedName>
        <fullName evidence="3">Thioredoxin domain-containing protein</fullName>
    </recommendedName>
</protein>
<name>A0A124IVL2_9BACL</name>
<dbReference type="Gene3D" id="3.40.30.10">
    <property type="entry name" value="Glutaredoxin"/>
    <property type="match status" value="1"/>
</dbReference>
<dbReference type="SUPFAM" id="SSF52833">
    <property type="entry name" value="Thioredoxin-like"/>
    <property type="match status" value="1"/>
</dbReference>
<keyword evidence="2" id="KW-1185">Reference proteome</keyword>
<dbReference type="RefSeq" id="WP_067720355.1">
    <property type="nucleotide sequence ID" value="NZ_LPVJ01000072.1"/>
</dbReference>
<dbReference type="Proteomes" id="UP000053557">
    <property type="component" value="Unassembled WGS sequence"/>
</dbReference>